<dbReference type="PIRSF" id="PIRSF036979">
    <property type="entry name" value="Arginase"/>
    <property type="match status" value="1"/>
</dbReference>
<feature type="binding site" evidence="4">
    <location>
        <position position="238"/>
    </location>
    <ligand>
        <name>Mn(2+)</name>
        <dbReference type="ChEBI" id="CHEBI:29035"/>
        <label>1</label>
    </ligand>
</feature>
<dbReference type="NCBIfam" id="TIGR01230">
    <property type="entry name" value="agmatinase"/>
    <property type="match status" value="1"/>
</dbReference>
<keyword evidence="3 5" id="KW-0378">Hydrolase</keyword>
<comment type="similarity">
    <text evidence="1">Belongs to the arginase family. Agmatinase subfamily.</text>
</comment>
<reference evidence="6 7" key="1">
    <citation type="submission" date="2017-05" db="EMBL/GenBank/DDBJ databases">
        <title>The draft genome of the hyperthermophilic archaeon 'Pyrodictium delaneyi strain Hulk', an iron and nitrate reducer, reveals the capacity for sulfate reduction.</title>
        <authorList>
            <person name="Demey L.M."/>
            <person name="Miller C."/>
            <person name="Manzella M."/>
            <person name="Reguera G."/>
            <person name="Kashefi K."/>
        </authorList>
    </citation>
    <scope>NUCLEOTIDE SEQUENCE [LARGE SCALE GENOMIC DNA]</scope>
    <source>
        <strain evidence="6 7">Hulk</strain>
    </source>
</reference>
<evidence type="ECO:0000313" key="7">
    <source>
        <dbReference type="Proteomes" id="UP000196694"/>
    </source>
</evidence>
<accession>A0A211YMD1</accession>
<evidence type="ECO:0000256" key="5">
    <source>
        <dbReference type="RuleBase" id="RU003684"/>
    </source>
</evidence>
<evidence type="ECO:0000256" key="2">
    <source>
        <dbReference type="ARBA" id="ARBA00022723"/>
    </source>
</evidence>
<keyword evidence="2 4" id="KW-0479">Metal-binding</keyword>
<feature type="binding site" evidence="4">
    <location>
        <position position="150"/>
    </location>
    <ligand>
        <name>Mn(2+)</name>
        <dbReference type="ChEBI" id="CHEBI:29035"/>
        <label>1</label>
    </ligand>
</feature>
<feature type="binding site" evidence="4">
    <location>
        <position position="240"/>
    </location>
    <ligand>
        <name>Mn(2+)</name>
        <dbReference type="ChEBI" id="CHEBI:29035"/>
        <label>1</label>
    </ligand>
</feature>
<evidence type="ECO:0000313" key="6">
    <source>
        <dbReference type="EMBL" id="OWJ54094.1"/>
    </source>
</evidence>
<gene>
    <name evidence="6" type="ORF">Pdsh_09550</name>
</gene>
<keyword evidence="4" id="KW-0464">Manganese</keyword>
<comment type="caution">
    <text evidence="6">The sequence shown here is derived from an EMBL/GenBank/DDBJ whole genome shotgun (WGS) entry which is preliminary data.</text>
</comment>
<keyword evidence="7" id="KW-1185">Reference proteome</keyword>
<feature type="binding site" evidence="4">
    <location>
        <position position="125"/>
    </location>
    <ligand>
        <name>Mn(2+)</name>
        <dbReference type="ChEBI" id="CHEBI:29035"/>
        <label>1</label>
    </ligand>
</feature>
<comment type="cofactor">
    <cofactor evidence="4">
        <name>Mn(2+)</name>
        <dbReference type="ChEBI" id="CHEBI:29035"/>
    </cofactor>
    <text evidence="4">Binds 2 manganese ions per subunit.</text>
</comment>
<sequence>MVMYGGGEAMGLADLYVSRAPLYFGGVEAEPERADLLVLGAPYDATSSYRPGSRFAPRAIREAAANIEFYSLRAGIDLEDYKIADLGDVVLPVSPQDATRRLEVVVTDLIDRYPEKLMAVLGGEHSITLGVFKALAKRVKEPCLLVADAHFDLRSEYMEEQYSHASVMRRIAETFGSDRIFYIGVRAFAKEELEFARNKQIEYITSSAARLLGTREVISRVNRWIKRIGCENLYVSIDMDVYDPAYAPGVANPEPEGLEPWMLLDIVFRVVKEADVELKLFDVVETSPPYDCGGVTSVLAAKTLLEVFAAYIARRMS</sequence>
<feature type="binding site" evidence="4">
    <location>
        <position position="148"/>
    </location>
    <ligand>
        <name>Mn(2+)</name>
        <dbReference type="ChEBI" id="CHEBI:29035"/>
        <label>1</label>
    </ligand>
</feature>
<dbReference type="EMBL" id="NCQP01000007">
    <property type="protein sequence ID" value="OWJ54094.1"/>
    <property type="molecule type" value="Genomic_DNA"/>
</dbReference>
<dbReference type="CDD" id="cd11593">
    <property type="entry name" value="Agmatinase-like_2"/>
    <property type="match status" value="1"/>
</dbReference>
<dbReference type="GO" id="GO:0046872">
    <property type="term" value="F:metal ion binding"/>
    <property type="evidence" value="ECO:0007669"/>
    <property type="project" value="UniProtKB-KW"/>
</dbReference>
<dbReference type="PROSITE" id="PS51409">
    <property type="entry name" value="ARGINASE_2"/>
    <property type="match status" value="1"/>
</dbReference>
<proteinExistence type="inferred from homology"/>
<evidence type="ECO:0000256" key="3">
    <source>
        <dbReference type="ARBA" id="ARBA00022801"/>
    </source>
</evidence>
<dbReference type="PANTHER" id="PTHR11358:SF26">
    <property type="entry name" value="GUANIDINO ACID HYDROLASE, MITOCHONDRIAL"/>
    <property type="match status" value="1"/>
</dbReference>
<dbReference type="InterPro" id="IPR020855">
    <property type="entry name" value="Ureohydrolase_Mn_BS"/>
</dbReference>
<dbReference type="SUPFAM" id="SSF52768">
    <property type="entry name" value="Arginase/deacetylase"/>
    <property type="match status" value="1"/>
</dbReference>
<dbReference type="InterPro" id="IPR006035">
    <property type="entry name" value="Ureohydrolase"/>
</dbReference>
<dbReference type="Pfam" id="PF00491">
    <property type="entry name" value="Arginase"/>
    <property type="match status" value="1"/>
</dbReference>
<dbReference type="InterPro" id="IPR023696">
    <property type="entry name" value="Ureohydrolase_dom_sf"/>
</dbReference>
<evidence type="ECO:0000256" key="4">
    <source>
        <dbReference type="PIRSR" id="PIRSR036979-1"/>
    </source>
</evidence>
<dbReference type="AlphaFoldDB" id="A0A211YMD1"/>
<protein>
    <submittedName>
        <fullName evidence="6">Agmatinase</fullName>
    </submittedName>
</protein>
<dbReference type="PRINTS" id="PR00116">
    <property type="entry name" value="ARGINASE"/>
</dbReference>
<dbReference type="Gene3D" id="3.40.800.10">
    <property type="entry name" value="Ureohydrolase domain"/>
    <property type="match status" value="1"/>
</dbReference>
<organism evidence="6 7">
    <name type="scientific">Pyrodictium delaneyi</name>
    <dbReference type="NCBI Taxonomy" id="1273541"/>
    <lineage>
        <taxon>Archaea</taxon>
        <taxon>Thermoproteota</taxon>
        <taxon>Thermoprotei</taxon>
        <taxon>Desulfurococcales</taxon>
        <taxon>Pyrodictiaceae</taxon>
        <taxon>Pyrodictium</taxon>
    </lineage>
</organism>
<name>A0A211YMD1_9CREN</name>
<dbReference type="GO" id="GO:0008783">
    <property type="term" value="F:agmatinase activity"/>
    <property type="evidence" value="ECO:0007669"/>
    <property type="project" value="TreeGrafter"/>
</dbReference>
<dbReference type="PANTHER" id="PTHR11358">
    <property type="entry name" value="ARGINASE/AGMATINASE"/>
    <property type="match status" value="1"/>
</dbReference>
<feature type="binding site" evidence="4">
    <location>
        <position position="152"/>
    </location>
    <ligand>
        <name>Mn(2+)</name>
        <dbReference type="ChEBI" id="CHEBI:29035"/>
        <label>1</label>
    </ligand>
</feature>
<dbReference type="Proteomes" id="UP000196694">
    <property type="component" value="Unassembled WGS sequence"/>
</dbReference>
<evidence type="ECO:0000256" key="1">
    <source>
        <dbReference type="ARBA" id="ARBA00009227"/>
    </source>
</evidence>
<dbReference type="GO" id="GO:0033389">
    <property type="term" value="P:putrescine biosynthetic process from arginine, via agmatine"/>
    <property type="evidence" value="ECO:0007669"/>
    <property type="project" value="TreeGrafter"/>
</dbReference>
<dbReference type="InterPro" id="IPR005925">
    <property type="entry name" value="Agmatinase-rel"/>
</dbReference>
<dbReference type="PROSITE" id="PS01053">
    <property type="entry name" value="ARGINASE_1"/>
    <property type="match status" value="1"/>
</dbReference>